<protein>
    <recommendedName>
        <fullName evidence="4 9">Guanine deaminase</fullName>
        <shortName evidence="9">Guanase</shortName>
        <ecNumber evidence="3 9">3.5.4.3</ecNumber>
    </recommendedName>
    <alternativeName>
        <fullName evidence="9">Guanine aminohydrolase</fullName>
    </alternativeName>
</protein>
<dbReference type="InterPro" id="IPR051607">
    <property type="entry name" value="Metallo-dep_hydrolases"/>
</dbReference>
<comment type="catalytic activity">
    <reaction evidence="8 9">
        <text>guanine + H2O + H(+) = xanthine + NH4(+)</text>
        <dbReference type="Rhea" id="RHEA:14665"/>
        <dbReference type="ChEBI" id="CHEBI:15377"/>
        <dbReference type="ChEBI" id="CHEBI:15378"/>
        <dbReference type="ChEBI" id="CHEBI:16235"/>
        <dbReference type="ChEBI" id="CHEBI:17712"/>
        <dbReference type="ChEBI" id="CHEBI:28938"/>
        <dbReference type="EC" id="3.5.4.3"/>
    </reaction>
</comment>
<dbReference type="FunFam" id="3.20.20.140:FF:000022">
    <property type="entry name" value="Guanine deaminase"/>
    <property type="match status" value="1"/>
</dbReference>
<dbReference type="Gene3D" id="2.30.40.10">
    <property type="entry name" value="Urease, subunit C, domain 1"/>
    <property type="match status" value="1"/>
</dbReference>
<dbReference type="GO" id="GO:0008270">
    <property type="term" value="F:zinc ion binding"/>
    <property type="evidence" value="ECO:0007669"/>
    <property type="project" value="UniProtKB-UniRule"/>
</dbReference>
<dbReference type="Gene3D" id="3.20.20.140">
    <property type="entry name" value="Metal-dependent hydrolases"/>
    <property type="match status" value="1"/>
</dbReference>
<dbReference type="GO" id="GO:0006147">
    <property type="term" value="P:guanine catabolic process"/>
    <property type="evidence" value="ECO:0007669"/>
    <property type="project" value="UniProtKB-UniRule"/>
</dbReference>
<dbReference type="InterPro" id="IPR032466">
    <property type="entry name" value="Metal_Hydrolase"/>
</dbReference>
<evidence type="ECO:0000256" key="3">
    <source>
        <dbReference type="ARBA" id="ARBA00012781"/>
    </source>
</evidence>
<evidence type="ECO:0000256" key="9">
    <source>
        <dbReference type="RuleBase" id="RU366009"/>
    </source>
</evidence>
<feature type="domain" description="Amidohydrolase-related" evidence="10">
    <location>
        <begin position="101"/>
        <end position="468"/>
    </location>
</feature>
<evidence type="ECO:0000256" key="1">
    <source>
        <dbReference type="ARBA" id="ARBA00004984"/>
    </source>
</evidence>
<dbReference type="UniPathway" id="UPA00603">
    <property type="reaction ID" value="UER00660"/>
</dbReference>
<dbReference type="PANTHER" id="PTHR11271">
    <property type="entry name" value="GUANINE DEAMINASE"/>
    <property type="match status" value="1"/>
</dbReference>
<evidence type="ECO:0000256" key="5">
    <source>
        <dbReference type="ARBA" id="ARBA00022723"/>
    </source>
</evidence>
<keyword evidence="7 9" id="KW-0862">Zinc</keyword>
<accession>A0A7R8VAP1</accession>
<evidence type="ECO:0000256" key="6">
    <source>
        <dbReference type="ARBA" id="ARBA00022801"/>
    </source>
</evidence>
<evidence type="ECO:0000313" key="11">
    <source>
        <dbReference type="EMBL" id="CAD7194831.1"/>
    </source>
</evidence>
<gene>
    <name evidence="11" type="ORF">TDIB3V08_LOCUS1244</name>
</gene>
<name>A0A7R8VAP1_TIMDO</name>
<evidence type="ECO:0000256" key="7">
    <source>
        <dbReference type="ARBA" id="ARBA00022833"/>
    </source>
</evidence>
<dbReference type="EMBL" id="OA564578">
    <property type="protein sequence ID" value="CAD7194831.1"/>
    <property type="molecule type" value="Genomic_DNA"/>
</dbReference>
<keyword evidence="5 9" id="KW-0479">Metal-binding</keyword>
<dbReference type="InterPro" id="IPR011059">
    <property type="entry name" value="Metal-dep_hydrolase_composite"/>
</dbReference>
<evidence type="ECO:0000256" key="8">
    <source>
        <dbReference type="ARBA" id="ARBA00051148"/>
    </source>
</evidence>
<reference evidence="11" key="1">
    <citation type="submission" date="2020-11" db="EMBL/GenBank/DDBJ databases">
        <authorList>
            <person name="Tran Van P."/>
        </authorList>
    </citation>
    <scope>NUCLEOTIDE SEQUENCE</scope>
</reference>
<keyword evidence="6 9" id="KW-0378">Hydrolase</keyword>
<comment type="similarity">
    <text evidence="2 9">Belongs to the metallo-dependent hydrolases superfamily. ATZ/TRZ family.</text>
</comment>
<dbReference type="GO" id="GO:0005829">
    <property type="term" value="C:cytosol"/>
    <property type="evidence" value="ECO:0007669"/>
    <property type="project" value="TreeGrafter"/>
</dbReference>
<organism evidence="11">
    <name type="scientific">Timema douglasi</name>
    <name type="common">Walking stick</name>
    <dbReference type="NCBI Taxonomy" id="61478"/>
    <lineage>
        <taxon>Eukaryota</taxon>
        <taxon>Metazoa</taxon>
        <taxon>Ecdysozoa</taxon>
        <taxon>Arthropoda</taxon>
        <taxon>Hexapoda</taxon>
        <taxon>Insecta</taxon>
        <taxon>Pterygota</taxon>
        <taxon>Neoptera</taxon>
        <taxon>Polyneoptera</taxon>
        <taxon>Phasmatodea</taxon>
        <taxon>Timematodea</taxon>
        <taxon>Timematoidea</taxon>
        <taxon>Timematidae</taxon>
        <taxon>Timema</taxon>
    </lineage>
</organism>
<dbReference type="InterPro" id="IPR014311">
    <property type="entry name" value="Guanine_deaminase"/>
</dbReference>
<dbReference type="PANTHER" id="PTHR11271:SF6">
    <property type="entry name" value="GUANINE DEAMINASE"/>
    <property type="match status" value="1"/>
</dbReference>
<dbReference type="Pfam" id="PF01979">
    <property type="entry name" value="Amidohydro_1"/>
    <property type="match status" value="1"/>
</dbReference>
<evidence type="ECO:0000256" key="2">
    <source>
        <dbReference type="ARBA" id="ARBA00006745"/>
    </source>
</evidence>
<evidence type="ECO:0000256" key="4">
    <source>
        <dbReference type="ARBA" id="ARBA00014514"/>
    </source>
</evidence>
<comment type="cofactor">
    <cofactor evidence="9">
        <name>Zn(2+)</name>
        <dbReference type="ChEBI" id="CHEBI:29105"/>
    </cofactor>
    <text evidence="9">Binds 1 zinc ion per subunit.</text>
</comment>
<dbReference type="InterPro" id="IPR006680">
    <property type="entry name" value="Amidohydro-rel"/>
</dbReference>
<proteinExistence type="inferred from homology"/>
<dbReference type="NCBIfam" id="TIGR02967">
    <property type="entry name" value="guan_deamin"/>
    <property type="match status" value="1"/>
</dbReference>
<dbReference type="EC" id="3.5.4.3" evidence="3 9"/>
<comment type="function">
    <text evidence="9">Catalyzes the hydrolytic deamination of guanine, producing xanthine and ammonia.</text>
</comment>
<dbReference type="GO" id="GO:0008892">
    <property type="term" value="F:guanine deaminase activity"/>
    <property type="evidence" value="ECO:0007669"/>
    <property type="project" value="UniProtKB-UniRule"/>
</dbReference>
<sequence>MDYFSSHPPVYEKNTKIFVWNCALQSSSDVVFDFCVHAHIGGSGEEGETVRYIERALLISQCWLWRDGQIVAVEDTSLLSKIQLQYSIPDSAVTLLADGEFLCPGLVDCHIHAPQYVNLGLGLDKALLEWLDTYTFPLEEKYKDIDFATKVYNAVVNKTLDYGTTTACYFSTIHLEGSLKLASIVKELGQRALVGKVNMNQNSPESLTETTTASVQDTESFIKSVLDLQSDRVQPIVTPRFAISCDMDLMKQLGALAKKYKTAIQTHISENQSEIATVLEMFPEYQTYTEVYDGANLITNRTVLAHGIYLEDSELKILVSKGSTIAHCPNSNTSLKSGECNVPRLLAAGISVGLGTDVSGGYSPSIIEAMRSALAVSTHLNFKEGGTPLTYHEVFHLATIGGAKALSLDNRIGNFVVGKEFDALIVNMNSFQKFPDELSNYTNEELLQKFIFTGDDRNIRRVYVAGNVAIHFHNI</sequence>
<dbReference type="AlphaFoldDB" id="A0A7R8VAP1"/>
<evidence type="ECO:0000259" key="10">
    <source>
        <dbReference type="Pfam" id="PF01979"/>
    </source>
</evidence>
<dbReference type="SUPFAM" id="SSF51556">
    <property type="entry name" value="Metallo-dependent hydrolases"/>
    <property type="match status" value="1"/>
</dbReference>
<comment type="pathway">
    <text evidence="1 9">Purine metabolism; guanine degradation; xanthine from guanine: step 1/1.</text>
</comment>